<sequence>MEQRMERLDLEVGKVSSGQEKLLEKVTECMNELFVALSNCIDNLSTPPKIHEGSSQSLVGGVRENQTQFERLLSRAETVSISQQISYFVSGLKVNLQADVKACNPTSLASAIGLARLYEAMNNAQRKTTTEVHKGASSPAILNNRSPMFVPEAVWMEDTREEDPPDLGEEEPTEVVSEVTLEISLHSISGTLTPKTMRLKGTLKIAPIVVLVDFGSTHNFVSEMLTKRAGLQPIKGRTFEVMVISGEKLASPGRCSSVPLSLEGFSLKVAFYLLSLKGYDVVLGT</sequence>
<dbReference type="EMBL" id="CM047738">
    <property type="protein sequence ID" value="KAJ0045903.1"/>
    <property type="molecule type" value="Genomic_DNA"/>
</dbReference>
<proteinExistence type="predicted"/>
<name>A0ACC0Z6B8_9ROSI</name>
<evidence type="ECO:0000313" key="2">
    <source>
        <dbReference type="Proteomes" id="UP001163603"/>
    </source>
</evidence>
<comment type="caution">
    <text evidence="1">The sequence shown here is derived from an EMBL/GenBank/DDBJ whole genome shotgun (WGS) entry which is preliminary data.</text>
</comment>
<organism evidence="1 2">
    <name type="scientific">Pistacia integerrima</name>
    <dbReference type="NCBI Taxonomy" id="434235"/>
    <lineage>
        <taxon>Eukaryota</taxon>
        <taxon>Viridiplantae</taxon>
        <taxon>Streptophyta</taxon>
        <taxon>Embryophyta</taxon>
        <taxon>Tracheophyta</taxon>
        <taxon>Spermatophyta</taxon>
        <taxon>Magnoliopsida</taxon>
        <taxon>eudicotyledons</taxon>
        <taxon>Gunneridae</taxon>
        <taxon>Pentapetalae</taxon>
        <taxon>rosids</taxon>
        <taxon>malvids</taxon>
        <taxon>Sapindales</taxon>
        <taxon>Anacardiaceae</taxon>
        <taxon>Pistacia</taxon>
    </lineage>
</organism>
<accession>A0ACC0Z6B8</accession>
<protein>
    <submittedName>
        <fullName evidence="1">Uncharacterized protein</fullName>
    </submittedName>
</protein>
<evidence type="ECO:0000313" key="1">
    <source>
        <dbReference type="EMBL" id="KAJ0045903.1"/>
    </source>
</evidence>
<dbReference type="Proteomes" id="UP001163603">
    <property type="component" value="Chromosome 3"/>
</dbReference>
<reference evidence="2" key="1">
    <citation type="journal article" date="2023" name="G3 (Bethesda)">
        <title>Genome assembly and association tests identify interacting loci associated with vigor, precocity, and sex in interspecific pistachio rootstocks.</title>
        <authorList>
            <person name="Palmer W."/>
            <person name="Jacygrad E."/>
            <person name="Sagayaradj S."/>
            <person name="Cavanaugh K."/>
            <person name="Han R."/>
            <person name="Bertier L."/>
            <person name="Beede B."/>
            <person name="Kafkas S."/>
            <person name="Golino D."/>
            <person name="Preece J."/>
            <person name="Michelmore R."/>
        </authorList>
    </citation>
    <scope>NUCLEOTIDE SEQUENCE [LARGE SCALE GENOMIC DNA]</scope>
</reference>
<keyword evidence="2" id="KW-1185">Reference proteome</keyword>
<gene>
    <name evidence="1" type="ORF">Pint_05375</name>
</gene>